<comment type="caution">
    <text evidence="8">The sequence shown here is derived from an EMBL/GenBank/DDBJ whole genome shotgun (WGS) entry which is preliminary data.</text>
</comment>
<feature type="compositionally biased region" description="Low complexity" evidence="6">
    <location>
        <begin position="83"/>
        <end position="97"/>
    </location>
</feature>
<feature type="compositionally biased region" description="Basic and acidic residues" evidence="6">
    <location>
        <begin position="99"/>
        <end position="109"/>
    </location>
</feature>
<keyword evidence="3 5" id="KW-0862">Zinc</keyword>
<organism evidence="8 9">
    <name type="scientific">Kockovaella imperatae</name>
    <dbReference type="NCBI Taxonomy" id="4999"/>
    <lineage>
        <taxon>Eukaryota</taxon>
        <taxon>Fungi</taxon>
        <taxon>Dikarya</taxon>
        <taxon>Basidiomycota</taxon>
        <taxon>Agaricomycotina</taxon>
        <taxon>Tremellomycetes</taxon>
        <taxon>Tremellales</taxon>
        <taxon>Cuniculitremaceae</taxon>
        <taxon>Kockovaella</taxon>
    </lineage>
</organism>
<dbReference type="Proteomes" id="UP000193218">
    <property type="component" value="Unassembled WGS sequence"/>
</dbReference>
<dbReference type="Pfam" id="PF00412">
    <property type="entry name" value="LIM"/>
    <property type="match status" value="1"/>
</dbReference>
<dbReference type="GO" id="GO:0003712">
    <property type="term" value="F:transcription coregulator activity"/>
    <property type="evidence" value="ECO:0007669"/>
    <property type="project" value="TreeGrafter"/>
</dbReference>
<feature type="compositionally biased region" description="Low complexity" evidence="6">
    <location>
        <begin position="126"/>
        <end position="153"/>
    </location>
</feature>
<dbReference type="PROSITE" id="PS50023">
    <property type="entry name" value="LIM_DOMAIN_2"/>
    <property type="match status" value="1"/>
</dbReference>
<keyword evidence="1 5" id="KW-0479">Metal-binding</keyword>
<evidence type="ECO:0000256" key="1">
    <source>
        <dbReference type="ARBA" id="ARBA00022723"/>
    </source>
</evidence>
<feature type="compositionally biased region" description="Low complexity" evidence="6">
    <location>
        <begin position="616"/>
        <end position="626"/>
    </location>
</feature>
<feature type="compositionally biased region" description="Acidic residues" evidence="6">
    <location>
        <begin position="454"/>
        <end position="464"/>
    </location>
</feature>
<feature type="compositionally biased region" description="Low complexity" evidence="6">
    <location>
        <begin position="508"/>
        <end position="517"/>
    </location>
</feature>
<dbReference type="GeneID" id="33560520"/>
<name>A0A1Y1U6T2_9TREE</name>
<keyword evidence="2" id="KW-0677">Repeat</keyword>
<sequence>MPGLLIPPVPVDHERASMVLPTIKCSSCGDPISLAAMADHICRPPSRSAKASRNHGHSGAVGGSSRQHAQHHYDDYDAPLPSPSSSYSHSRPTPQSSSRRHERERERAPVRPAYGGPLSPPGGGLQIPPMSSSTSSSSRLSPHSASSHSRSPSPHTPSPTNPFFPAQATEHPDQGLSVFGLGFNSASVRPEGPFPNDRPLPAGVSELFPLGDAKASSGAGGMAGVGRRAFQAAAWGVTAGVAMAAGARSKTAPIPTGQPPSVSSAPRSAGAIPTSRPPWEQQNHHPIQPPPRSNSHSQSSHRPRGGTEPRPADLYPPRNDVPPRSASAVDKRQHAIPITPRSPPRATTHISRSVDNNHGYVPVTRHQHSGSLSSHTSVGSPDPGISNLLRSRANERTPKTNTKTNGGGGAFFDRYKQMQSSNDSSRALGVGRKPSDQHGRSRQIVDSPQPSAYDLDDAYEDMDGPDSALPWATPQLEDSPEIKQNDKLPRQRNHPSKLNHQRHRPGDSETSSNSSGSRRYEASGPESEEIVTPSTSFEGLADRMQGSGRREKASKDRYGYDHDDDDRRRRDPVAPARKGSGESREKDRSKIQKSNSNSTIKAPGGKSRNPPEDSPDVPSSRSRPTPKTCQKCGETVGGSRKFVERDGVVLCEADWKKMYLPTCRKCQKLIETKMVSADDGQLKGKWHASCFTCSRCDKPFEGKDFYVHAGRPWCQYHYAKETGTLCASSSCKKPIEGPCIVVQGSSNPLRFHPGHLRCDHRDSRGGQSCREAMDEYFDVDGKRYCDRHVGEALKAASAASGGKGGRTLKAEKRKTRLVDLPSGGW</sequence>
<evidence type="ECO:0000313" key="9">
    <source>
        <dbReference type="Proteomes" id="UP000193218"/>
    </source>
</evidence>
<keyword evidence="9" id="KW-1185">Reference proteome</keyword>
<gene>
    <name evidence="8" type="ORF">BD324DRAFT_653802</name>
</gene>
<keyword evidence="4 5" id="KW-0440">LIM domain</keyword>
<dbReference type="GO" id="GO:0046872">
    <property type="term" value="F:metal ion binding"/>
    <property type="evidence" value="ECO:0007669"/>
    <property type="project" value="UniProtKB-KW"/>
</dbReference>
<dbReference type="GO" id="GO:0005634">
    <property type="term" value="C:nucleus"/>
    <property type="evidence" value="ECO:0007669"/>
    <property type="project" value="TreeGrafter"/>
</dbReference>
<feature type="region of interest" description="Disordered" evidence="6">
    <location>
        <begin position="247"/>
        <end position="633"/>
    </location>
</feature>
<reference evidence="8 9" key="1">
    <citation type="submission" date="2017-03" db="EMBL/GenBank/DDBJ databases">
        <title>Widespread Adenine N6-methylation of Active Genes in Fungi.</title>
        <authorList>
            <consortium name="DOE Joint Genome Institute"/>
            <person name="Mondo S.J."/>
            <person name="Dannebaum R.O."/>
            <person name="Kuo R.C."/>
            <person name="Louie K.B."/>
            <person name="Bewick A.J."/>
            <person name="Labutti K."/>
            <person name="Haridas S."/>
            <person name="Kuo A."/>
            <person name="Salamov A."/>
            <person name="Ahrendt S.R."/>
            <person name="Lau R."/>
            <person name="Bowen B.P."/>
            <person name="Lipzen A."/>
            <person name="Sullivan W."/>
            <person name="Andreopoulos W.B."/>
            <person name="Clum A."/>
            <person name="Lindquist E."/>
            <person name="Daum C."/>
            <person name="Northen T.R."/>
            <person name="Ramamoorthy G."/>
            <person name="Schmitz R.J."/>
            <person name="Gryganskyi A."/>
            <person name="Culley D."/>
            <person name="Magnuson J."/>
            <person name="James T.Y."/>
            <person name="O'Malley M.A."/>
            <person name="Stajich J.E."/>
            <person name="Spatafora J.W."/>
            <person name="Visel A."/>
            <person name="Grigoriev I.V."/>
        </authorList>
    </citation>
    <scope>NUCLEOTIDE SEQUENCE [LARGE SCALE GENOMIC DNA]</scope>
    <source>
        <strain evidence="8 9">NRRL Y-17943</strain>
    </source>
</reference>
<accession>A0A1Y1U6T2</accession>
<feature type="compositionally biased region" description="Basic and acidic residues" evidence="6">
    <location>
        <begin position="579"/>
        <end position="590"/>
    </location>
</feature>
<protein>
    <recommendedName>
        <fullName evidence="7">LIM zinc-binding domain-containing protein</fullName>
    </recommendedName>
</protein>
<dbReference type="STRING" id="4999.A0A1Y1U6T2"/>
<evidence type="ECO:0000256" key="5">
    <source>
        <dbReference type="PROSITE-ProRule" id="PRU00125"/>
    </source>
</evidence>
<dbReference type="CDD" id="cd08368">
    <property type="entry name" value="LIM"/>
    <property type="match status" value="1"/>
</dbReference>
<feature type="compositionally biased region" description="Basic and acidic residues" evidence="6">
    <location>
        <begin position="480"/>
        <end position="489"/>
    </location>
</feature>
<dbReference type="PANTHER" id="PTHR24205">
    <property type="entry name" value="FOUR AND A HALF LIM DOMAINS PROTEIN"/>
    <property type="match status" value="1"/>
</dbReference>
<evidence type="ECO:0000313" key="8">
    <source>
        <dbReference type="EMBL" id="ORX33749.1"/>
    </source>
</evidence>
<dbReference type="EMBL" id="NBSH01000017">
    <property type="protein sequence ID" value="ORX33749.1"/>
    <property type="molecule type" value="Genomic_DNA"/>
</dbReference>
<feature type="region of interest" description="Disordered" evidence="6">
    <location>
        <begin position="45"/>
        <end position="178"/>
    </location>
</feature>
<dbReference type="Gene3D" id="2.10.110.10">
    <property type="entry name" value="Cysteine Rich Protein"/>
    <property type="match status" value="2"/>
</dbReference>
<dbReference type="RefSeq" id="XP_021868048.1">
    <property type="nucleotide sequence ID" value="XM_022018711.1"/>
</dbReference>
<dbReference type="GO" id="GO:0030695">
    <property type="term" value="F:GTPase regulator activity"/>
    <property type="evidence" value="ECO:0007669"/>
    <property type="project" value="UniProtKB-ARBA"/>
</dbReference>
<dbReference type="PROSITE" id="PS00478">
    <property type="entry name" value="LIM_DOMAIN_1"/>
    <property type="match status" value="1"/>
</dbReference>
<feature type="compositionally biased region" description="Basic residues" evidence="6">
    <location>
        <begin position="490"/>
        <end position="503"/>
    </location>
</feature>
<feature type="compositionally biased region" description="Basic and acidic residues" evidence="6">
    <location>
        <begin position="548"/>
        <end position="572"/>
    </location>
</feature>
<evidence type="ECO:0000256" key="6">
    <source>
        <dbReference type="SAM" id="MobiDB-lite"/>
    </source>
</evidence>
<feature type="compositionally biased region" description="Low complexity" evidence="6">
    <location>
        <begin position="369"/>
        <end position="380"/>
    </location>
</feature>
<evidence type="ECO:0000256" key="2">
    <source>
        <dbReference type="ARBA" id="ARBA00022737"/>
    </source>
</evidence>
<evidence type="ECO:0000256" key="4">
    <source>
        <dbReference type="ARBA" id="ARBA00023038"/>
    </source>
</evidence>
<dbReference type="InterPro" id="IPR001781">
    <property type="entry name" value="Znf_LIM"/>
</dbReference>
<feature type="domain" description="LIM zinc-binding" evidence="7">
    <location>
        <begin position="661"/>
        <end position="724"/>
    </location>
</feature>
<dbReference type="OrthoDB" id="1112565at2759"/>
<evidence type="ECO:0000256" key="3">
    <source>
        <dbReference type="ARBA" id="ARBA00022833"/>
    </source>
</evidence>
<evidence type="ECO:0000259" key="7">
    <source>
        <dbReference type="PROSITE" id="PS50023"/>
    </source>
</evidence>
<dbReference type="SUPFAM" id="SSF57716">
    <property type="entry name" value="Glucocorticoid receptor-like (DNA-binding domain)"/>
    <property type="match status" value="2"/>
</dbReference>
<dbReference type="SMART" id="SM00132">
    <property type="entry name" value="LIM"/>
    <property type="match status" value="2"/>
</dbReference>
<proteinExistence type="predicted"/>
<dbReference type="PANTHER" id="PTHR24205:SF16">
    <property type="entry name" value="GH01042P-RELATED"/>
    <property type="match status" value="1"/>
</dbReference>
<dbReference type="AlphaFoldDB" id="A0A1Y1U6T2"/>
<dbReference type="InParanoid" id="A0A1Y1U6T2"/>